<dbReference type="OrthoDB" id="20028at2759"/>
<gene>
    <name evidence="12" type="primary">l(2)not</name>
    <name evidence="14" type="synonym">LOC112680807</name>
    <name evidence="12" type="ORF">g.77742</name>
</gene>
<comment type="pathway">
    <text evidence="2">Protein modification; protein glycosylation.</text>
</comment>
<evidence type="ECO:0000256" key="2">
    <source>
        <dbReference type="ARBA" id="ARBA00004922"/>
    </source>
</evidence>
<evidence type="ECO:0000256" key="10">
    <source>
        <dbReference type="ARBA" id="ARBA00049506"/>
    </source>
</evidence>
<feature type="transmembrane region" description="Helical" evidence="11">
    <location>
        <begin position="162"/>
        <end position="180"/>
    </location>
</feature>
<evidence type="ECO:0000256" key="5">
    <source>
        <dbReference type="ARBA" id="ARBA00022679"/>
    </source>
</evidence>
<feature type="transmembrane region" description="Helical" evidence="11">
    <location>
        <begin position="186"/>
        <end position="213"/>
    </location>
</feature>
<reference evidence="12" key="1">
    <citation type="submission" date="2018-04" db="EMBL/GenBank/DDBJ databases">
        <title>Transcriptome assembly of Sipha flava.</title>
        <authorList>
            <person name="Scully E.D."/>
            <person name="Geib S.M."/>
            <person name="Palmer N.A."/>
            <person name="Koch K."/>
            <person name="Bradshaw J."/>
            <person name="Heng-Moss T."/>
            <person name="Sarath G."/>
        </authorList>
    </citation>
    <scope>NUCLEOTIDE SEQUENCE</scope>
</reference>
<comment type="subcellular location">
    <subcellularLocation>
        <location evidence="1">Endoplasmic reticulum membrane</location>
        <topology evidence="1">Multi-pass membrane protein</topology>
    </subcellularLocation>
</comment>
<dbReference type="Pfam" id="PF05208">
    <property type="entry name" value="ALG3"/>
    <property type="match status" value="1"/>
</dbReference>
<feature type="transmembrane region" description="Helical" evidence="11">
    <location>
        <begin position="401"/>
        <end position="419"/>
    </location>
</feature>
<dbReference type="Proteomes" id="UP000694846">
    <property type="component" value="Unplaced"/>
</dbReference>
<dbReference type="EMBL" id="GGMS01011036">
    <property type="protein sequence ID" value="MBY80239.1"/>
    <property type="molecule type" value="Transcribed_RNA"/>
</dbReference>
<dbReference type="InterPro" id="IPR007873">
    <property type="entry name" value="Glycosyltransferase_ALG3"/>
</dbReference>
<proteinExistence type="predicted"/>
<evidence type="ECO:0000256" key="4">
    <source>
        <dbReference type="ARBA" id="ARBA00022676"/>
    </source>
</evidence>
<protein>
    <recommendedName>
        <fullName evidence="3">dolichyl-P-Man:Man5GlcNAc2-PP-dolichol alpha-1,3-mannosyltransferase</fullName>
        <ecNumber evidence="3">2.4.1.258</ecNumber>
    </recommendedName>
</protein>
<accession>A0A2S2QR34</accession>
<evidence type="ECO:0000313" key="13">
    <source>
        <dbReference type="Proteomes" id="UP000694846"/>
    </source>
</evidence>
<dbReference type="RefSeq" id="XP_025406801.1">
    <property type="nucleotide sequence ID" value="XM_025551016.1"/>
</dbReference>
<evidence type="ECO:0000256" key="11">
    <source>
        <dbReference type="SAM" id="Phobius"/>
    </source>
</evidence>
<dbReference type="GO" id="GO:0052925">
    <property type="term" value="F:dol-P-Man:Man(5)GlcNAc(2)-PP-Dol alpha-1,3-mannosyltransferase activity"/>
    <property type="evidence" value="ECO:0007669"/>
    <property type="project" value="UniProtKB-EC"/>
</dbReference>
<feature type="transmembrane region" description="Helical" evidence="11">
    <location>
        <begin position="225"/>
        <end position="245"/>
    </location>
</feature>
<comment type="catalytic activity">
    <reaction evidence="10">
        <text>an alpha-D-Man-(1-&gt;2)-alpha-D-Man-(1-&gt;2)-alpha-D-Man-(1-&gt;3)-[alpha-D-Man-(1-&gt;6)]-beta-D-Man-(1-&gt;4)-beta-D-GlcNAc-(1-&gt;4)-alpha-D-GlcNAc-diphospho-di-trans,poly-cis-dolichol + a di-trans,poly-cis-dolichyl beta-D-mannosyl phosphate = an alpha-D-Man-(1-&gt;2)-alpha-D-Man-(1-&gt;2)-alpha-D-Man-(1-&gt;3)-[alpha-D-Man-(1-&gt;3)-alpha-D-Man-(1-&gt;6)]-beta-D-Man-(1-&gt;4)-beta-D-GlcNAc-(1-&gt;4)-alpha-D-GlcNAc-diphospho-di-trans,poly-cis-dolichol + a di-trans,poly-cis-dolichyl phosphate + H(+)</text>
        <dbReference type="Rhea" id="RHEA:29527"/>
        <dbReference type="Rhea" id="RHEA-COMP:19498"/>
        <dbReference type="Rhea" id="RHEA-COMP:19501"/>
        <dbReference type="Rhea" id="RHEA-COMP:19516"/>
        <dbReference type="Rhea" id="RHEA-COMP:19517"/>
        <dbReference type="ChEBI" id="CHEBI:15378"/>
        <dbReference type="ChEBI" id="CHEBI:57683"/>
        <dbReference type="ChEBI" id="CHEBI:58211"/>
        <dbReference type="ChEBI" id="CHEBI:132515"/>
        <dbReference type="ChEBI" id="CHEBI:132516"/>
        <dbReference type="EC" id="2.4.1.258"/>
    </reaction>
    <physiologicalReaction direction="left-to-right" evidence="10">
        <dbReference type="Rhea" id="RHEA:29528"/>
    </physiologicalReaction>
</comment>
<keyword evidence="4" id="KW-0328">Glycosyltransferase</keyword>
<feature type="transmembrane region" description="Helical" evidence="11">
    <location>
        <begin position="111"/>
        <end position="130"/>
    </location>
</feature>
<keyword evidence="13" id="KW-1185">Reference proteome</keyword>
<dbReference type="EC" id="2.4.1.258" evidence="3"/>
<keyword evidence="8 11" id="KW-1133">Transmembrane helix</keyword>
<keyword evidence="7" id="KW-0256">Endoplasmic reticulum</keyword>
<keyword evidence="5" id="KW-0808">Transferase</keyword>
<evidence type="ECO:0000256" key="6">
    <source>
        <dbReference type="ARBA" id="ARBA00022692"/>
    </source>
</evidence>
<keyword evidence="6 11" id="KW-0812">Transmembrane</keyword>
<dbReference type="GO" id="GO:0005789">
    <property type="term" value="C:endoplasmic reticulum membrane"/>
    <property type="evidence" value="ECO:0007669"/>
    <property type="project" value="UniProtKB-SubCell"/>
</dbReference>
<dbReference type="AlphaFoldDB" id="A0A2S2QR34"/>
<feature type="transmembrane region" description="Helical" evidence="11">
    <location>
        <begin position="278"/>
        <end position="299"/>
    </location>
</feature>
<feature type="transmembrane region" description="Helical" evidence="11">
    <location>
        <begin position="88"/>
        <end position="105"/>
    </location>
</feature>
<evidence type="ECO:0000256" key="8">
    <source>
        <dbReference type="ARBA" id="ARBA00022989"/>
    </source>
</evidence>
<name>A0A2S2QR34_9HEMI</name>
<evidence type="ECO:0000256" key="9">
    <source>
        <dbReference type="ARBA" id="ARBA00023136"/>
    </source>
</evidence>
<dbReference type="PANTHER" id="PTHR12646:SF0">
    <property type="entry name" value="DOL-P-MAN:MAN(5)GLCNAC(2)-PP-DOL ALPHA-1,3-MANNOSYLTRANSFERASE"/>
    <property type="match status" value="1"/>
</dbReference>
<evidence type="ECO:0000256" key="3">
    <source>
        <dbReference type="ARBA" id="ARBA00011964"/>
    </source>
</evidence>
<evidence type="ECO:0000313" key="14">
    <source>
        <dbReference type="RefSeq" id="XP_025406801.1"/>
    </source>
</evidence>
<dbReference type="PANTHER" id="PTHR12646">
    <property type="entry name" value="NOT56 - RELATED"/>
    <property type="match status" value="1"/>
</dbReference>
<evidence type="ECO:0000313" key="12">
    <source>
        <dbReference type="EMBL" id="MBY80239.1"/>
    </source>
</evidence>
<evidence type="ECO:0000256" key="7">
    <source>
        <dbReference type="ARBA" id="ARBA00022824"/>
    </source>
</evidence>
<organism evidence="12">
    <name type="scientific">Sipha flava</name>
    <name type="common">yellow sugarcane aphid</name>
    <dbReference type="NCBI Taxonomy" id="143950"/>
    <lineage>
        <taxon>Eukaryota</taxon>
        <taxon>Metazoa</taxon>
        <taxon>Ecdysozoa</taxon>
        <taxon>Arthropoda</taxon>
        <taxon>Hexapoda</taxon>
        <taxon>Insecta</taxon>
        <taxon>Pterygota</taxon>
        <taxon>Neoptera</taxon>
        <taxon>Paraneoptera</taxon>
        <taxon>Hemiptera</taxon>
        <taxon>Sternorrhyncha</taxon>
        <taxon>Aphidomorpha</taxon>
        <taxon>Aphidoidea</taxon>
        <taxon>Aphididae</taxon>
        <taxon>Sipha</taxon>
    </lineage>
</organism>
<keyword evidence="9 11" id="KW-0472">Membrane</keyword>
<evidence type="ECO:0000256" key="1">
    <source>
        <dbReference type="ARBA" id="ARBA00004477"/>
    </source>
</evidence>
<sequence length="427" mass="50188">MWKKCVKTFKIVKSHGSLENIKLYLFDPSYTSSMKWIVIAIELILNVYIIQTVRYTEIDWKAYMQEVEGVVVNGTLDYGKLKGDTGPLVYPAGFVYVFSVLYYLTEFGKNIRTGQYIFMVLYLLNLYLVFKIHERSKKVPPFVMLLQCFSSYRIHSIYVLRLFNDPVAVILLYLSIYMFLKNKWVIGSIIYSLAVSIKMNILLYSPVLLLAYVTKFGTLGTMKHITYCALVQLLLGLPFLINNPINYVRGAFDLSRVFLYKWSVNWKFVPPNIFVSGYFHMLLLVIHLTMLLCFTATWIKYLNSYAKMKQIEHDLKPQLKKKKININMDISANLFLLPMFSANFIGIMFSRSLHYQFYVWYYHTLPFLLWSTPYGNKFRLIVLGLIEICWNTFPATEFSSALLHVCHCIILYGLHRYRYRYGSIKKK</sequence>
<feature type="transmembrane region" description="Helical" evidence="11">
    <location>
        <begin position="330"/>
        <end position="349"/>
    </location>
</feature>
<reference evidence="14" key="2">
    <citation type="submission" date="2025-04" db="UniProtKB">
        <authorList>
            <consortium name="RefSeq"/>
        </authorList>
    </citation>
    <scope>IDENTIFICATION</scope>
    <source>
        <tissue evidence="14">Whole body</tissue>
    </source>
</reference>